<evidence type="ECO:0000313" key="1">
    <source>
        <dbReference type="EMBL" id="MDM1695660.1"/>
    </source>
</evidence>
<reference evidence="1" key="1">
    <citation type="submission" date="2020-06" db="EMBL/GenBank/DDBJ databases">
        <authorList>
            <person name="Dong N."/>
        </authorList>
    </citation>
    <scope>NUCLEOTIDE SEQUENCE</scope>
    <source>
        <strain evidence="1">DF46-2-2</strain>
    </source>
</reference>
<dbReference type="AlphaFoldDB" id="A0AAW7DNT6"/>
<sequence length="73" mass="8367">MTDKLSGHALTALKIAFSYMPKAIEVTKYEYGDDYQRVLDHIETVKEVLVLNEVDPEEVYGDIHPYDSPNSTY</sequence>
<proteinExistence type="predicted"/>
<dbReference type="RefSeq" id="WP_286593188.1">
    <property type="nucleotide sequence ID" value="NZ_JACANB010000002.1"/>
</dbReference>
<gene>
    <name evidence="1" type="ORF">HX099_03125</name>
</gene>
<comment type="caution">
    <text evidence="1">The sequence shown here is derived from an EMBL/GenBank/DDBJ whole genome shotgun (WGS) entry which is preliminary data.</text>
</comment>
<dbReference type="Proteomes" id="UP001173465">
    <property type="component" value="Unassembled WGS sequence"/>
</dbReference>
<accession>A0AAW7DNT6</accession>
<dbReference type="EMBL" id="JACANB010000002">
    <property type="protein sequence ID" value="MDM1695660.1"/>
    <property type="molecule type" value="Genomic_DNA"/>
</dbReference>
<protein>
    <submittedName>
        <fullName evidence="1">Penicillin-binding protein</fullName>
    </submittedName>
</protein>
<evidence type="ECO:0000313" key="2">
    <source>
        <dbReference type="Proteomes" id="UP001173465"/>
    </source>
</evidence>
<name>A0AAW7DNT6_9GAMM</name>
<organism evidence="1 2">
    <name type="scientific">Thiopseudomonas alkaliphila</name>
    <dbReference type="NCBI Taxonomy" id="1697053"/>
    <lineage>
        <taxon>Bacteria</taxon>
        <taxon>Pseudomonadati</taxon>
        <taxon>Pseudomonadota</taxon>
        <taxon>Gammaproteobacteria</taxon>
        <taxon>Pseudomonadales</taxon>
        <taxon>Pseudomonadaceae</taxon>
        <taxon>Thiopseudomonas</taxon>
    </lineage>
</organism>
<reference evidence="1" key="2">
    <citation type="journal article" date="2022" name="Sci. Total Environ.">
        <title>Prevalence, transmission, and molecular epidemiology of tet(X)-positive bacteria among humans, animals, and environmental niches in China: An epidemiological, and genomic-based study.</title>
        <authorList>
            <person name="Dong N."/>
            <person name="Zeng Y."/>
            <person name="Cai C."/>
            <person name="Sun C."/>
            <person name="Lu J."/>
            <person name="Liu C."/>
            <person name="Zhou H."/>
            <person name="Sun Q."/>
            <person name="Shu L."/>
            <person name="Wang H."/>
            <person name="Wang Y."/>
            <person name="Wang S."/>
            <person name="Wu C."/>
            <person name="Chan E.W."/>
            <person name="Chen G."/>
            <person name="Shen Z."/>
            <person name="Chen S."/>
            <person name="Zhang R."/>
        </authorList>
    </citation>
    <scope>NUCLEOTIDE SEQUENCE</scope>
    <source>
        <strain evidence="1">DF46-2-2</strain>
    </source>
</reference>